<feature type="transmembrane region" description="Helical" evidence="3">
    <location>
        <begin position="286"/>
        <end position="305"/>
    </location>
</feature>
<dbReference type="Proteomes" id="UP000023152">
    <property type="component" value="Unassembled WGS sequence"/>
</dbReference>
<feature type="repeat" description="Pumilio" evidence="2">
    <location>
        <begin position="36"/>
        <end position="71"/>
    </location>
</feature>
<keyword evidence="3" id="KW-0472">Membrane</keyword>
<keyword evidence="6" id="KW-1185">Reference proteome</keyword>
<feature type="transmembrane region" description="Helical" evidence="3">
    <location>
        <begin position="311"/>
        <end position="327"/>
    </location>
</feature>
<keyword evidence="3" id="KW-0812">Transmembrane</keyword>
<dbReference type="GO" id="GO:0003729">
    <property type="term" value="F:mRNA binding"/>
    <property type="evidence" value="ECO:0007669"/>
    <property type="project" value="TreeGrafter"/>
</dbReference>
<dbReference type="InterPro" id="IPR033133">
    <property type="entry name" value="PUM-HD"/>
</dbReference>
<evidence type="ECO:0000256" key="2">
    <source>
        <dbReference type="PROSITE-ProRule" id="PRU00317"/>
    </source>
</evidence>
<dbReference type="OrthoDB" id="668540at2759"/>
<dbReference type="EMBL" id="ASPP01025314">
    <property type="protein sequence ID" value="ETO08152.1"/>
    <property type="molecule type" value="Genomic_DNA"/>
</dbReference>
<sequence>MYYMPNEPQSMNSTSGSRFVQEKLCETKYFEMFFDELKEQVAELMMDNFGHYAVEALFNHCNDEERTILMANLRDDMDTVACHKQGSFSIQAMMDTFTYPETKFIYKAIIQYSLELATDHYGLRVLKDVVEQSQTQVPSQELLAVFMSIVKHTNPLVENQYGNYIVQHLLDVAPREVTDIIKEKMHGKFVRYSKQKFSSNVVEKCLRHSDLEMKAGVANKDWRRIIIKELLNKVGDLISDKYANYCLQTALQTASSDPLLLSEFYQTTKPHLENLVSISTYTYTHIYIFLSFSIHFCVYVCTLYSCNVRCMFILFDLFFFFFLDMVREKM</sequence>
<protein>
    <recommendedName>
        <fullName evidence="4">PUM-HD domain-containing protein</fullName>
    </recommendedName>
</protein>
<dbReference type="Pfam" id="PF00806">
    <property type="entry name" value="PUF"/>
    <property type="match status" value="6"/>
</dbReference>
<feature type="repeat" description="Pumilio" evidence="2">
    <location>
        <begin position="229"/>
        <end position="266"/>
    </location>
</feature>
<dbReference type="InterPro" id="IPR016024">
    <property type="entry name" value="ARM-type_fold"/>
</dbReference>
<dbReference type="PANTHER" id="PTHR12537">
    <property type="entry name" value="RNA BINDING PROTEIN PUMILIO-RELATED"/>
    <property type="match status" value="1"/>
</dbReference>
<dbReference type="PANTHER" id="PTHR12537:SF13">
    <property type="entry name" value="PUMILIO HOMOLOGY DOMAIN FAMILY MEMBER 4"/>
    <property type="match status" value="1"/>
</dbReference>
<dbReference type="SUPFAM" id="SSF48371">
    <property type="entry name" value="ARM repeat"/>
    <property type="match status" value="1"/>
</dbReference>
<evidence type="ECO:0000259" key="4">
    <source>
        <dbReference type="PROSITE" id="PS50303"/>
    </source>
</evidence>
<evidence type="ECO:0000256" key="3">
    <source>
        <dbReference type="SAM" id="Phobius"/>
    </source>
</evidence>
<reference evidence="5 6" key="1">
    <citation type="journal article" date="2013" name="Curr. Biol.">
        <title>The Genome of the Foraminiferan Reticulomyxa filosa.</title>
        <authorList>
            <person name="Glockner G."/>
            <person name="Hulsmann N."/>
            <person name="Schleicher M."/>
            <person name="Noegel A.A."/>
            <person name="Eichinger L."/>
            <person name="Gallinger C."/>
            <person name="Pawlowski J."/>
            <person name="Sierra R."/>
            <person name="Euteneuer U."/>
            <person name="Pillet L."/>
            <person name="Moustafa A."/>
            <person name="Platzer M."/>
            <person name="Groth M."/>
            <person name="Szafranski K."/>
            <person name="Schliwa M."/>
        </authorList>
    </citation>
    <scope>NUCLEOTIDE SEQUENCE [LARGE SCALE GENOMIC DNA]</scope>
</reference>
<dbReference type="GO" id="GO:0005737">
    <property type="term" value="C:cytoplasm"/>
    <property type="evidence" value="ECO:0007669"/>
    <property type="project" value="TreeGrafter"/>
</dbReference>
<dbReference type="PROSITE" id="PS50302">
    <property type="entry name" value="PUM"/>
    <property type="match status" value="4"/>
</dbReference>
<gene>
    <name evidence="5" type="ORF">RFI_29237</name>
</gene>
<evidence type="ECO:0000313" key="6">
    <source>
        <dbReference type="Proteomes" id="UP000023152"/>
    </source>
</evidence>
<accession>X6M3V6</accession>
<evidence type="ECO:0000313" key="5">
    <source>
        <dbReference type="EMBL" id="ETO08152.1"/>
    </source>
</evidence>
<proteinExistence type="predicted"/>
<keyword evidence="3" id="KW-1133">Transmembrane helix</keyword>
<dbReference type="PROSITE" id="PS50303">
    <property type="entry name" value="PUM_HD"/>
    <property type="match status" value="1"/>
</dbReference>
<dbReference type="InterPro" id="IPR001313">
    <property type="entry name" value="Pumilio_RNA-bd_rpt"/>
</dbReference>
<dbReference type="SMART" id="SM00025">
    <property type="entry name" value="Pumilio"/>
    <property type="match status" value="6"/>
</dbReference>
<feature type="domain" description="PUM-HD" evidence="4">
    <location>
        <begin position="1"/>
        <end position="293"/>
    </location>
</feature>
<dbReference type="GO" id="GO:0010608">
    <property type="term" value="P:post-transcriptional regulation of gene expression"/>
    <property type="evidence" value="ECO:0007669"/>
    <property type="project" value="TreeGrafter"/>
</dbReference>
<feature type="repeat" description="Pumilio" evidence="2">
    <location>
        <begin position="108"/>
        <end position="144"/>
    </location>
</feature>
<dbReference type="AlphaFoldDB" id="X6M3V6"/>
<dbReference type="InterPro" id="IPR011989">
    <property type="entry name" value="ARM-like"/>
</dbReference>
<name>X6M3V6_RETFI</name>
<organism evidence="5 6">
    <name type="scientific">Reticulomyxa filosa</name>
    <dbReference type="NCBI Taxonomy" id="46433"/>
    <lineage>
        <taxon>Eukaryota</taxon>
        <taxon>Sar</taxon>
        <taxon>Rhizaria</taxon>
        <taxon>Retaria</taxon>
        <taxon>Foraminifera</taxon>
        <taxon>Monothalamids</taxon>
        <taxon>Reticulomyxidae</taxon>
        <taxon>Reticulomyxa</taxon>
    </lineage>
</organism>
<evidence type="ECO:0000256" key="1">
    <source>
        <dbReference type="ARBA" id="ARBA00022737"/>
    </source>
</evidence>
<feature type="repeat" description="Pumilio" evidence="2">
    <location>
        <begin position="148"/>
        <end position="183"/>
    </location>
</feature>
<comment type="caution">
    <text evidence="5">The sequence shown here is derived from an EMBL/GenBank/DDBJ whole genome shotgun (WGS) entry which is preliminary data.</text>
</comment>
<dbReference type="Gene3D" id="1.25.10.10">
    <property type="entry name" value="Leucine-rich Repeat Variant"/>
    <property type="match status" value="2"/>
</dbReference>
<keyword evidence="1" id="KW-0677">Repeat</keyword>